<dbReference type="EMBL" id="CAJOBA010066675">
    <property type="protein sequence ID" value="CAF4366168.1"/>
    <property type="molecule type" value="Genomic_DNA"/>
</dbReference>
<evidence type="ECO:0000313" key="5">
    <source>
        <dbReference type="Proteomes" id="UP000682733"/>
    </source>
</evidence>
<feature type="domain" description="Peptidase A1" evidence="2">
    <location>
        <begin position="1"/>
        <end position="201"/>
    </location>
</feature>
<accession>A0A8S2UWS3</accession>
<dbReference type="Proteomes" id="UP000682733">
    <property type="component" value="Unassembled WGS sequence"/>
</dbReference>
<feature type="non-terminal residue" evidence="4">
    <location>
        <position position="201"/>
    </location>
</feature>
<name>A0A8S2UWS3_9BILA</name>
<dbReference type="GO" id="GO:0006508">
    <property type="term" value="P:proteolysis"/>
    <property type="evidence" value="ECO:0007669"/>
    <property type="project" value="InterPro"/>
</dbReference>
<dbReference type="Pfam" id="PF00026">
    <property type="entry name" value="Asp"/>
    <property type="match status" value="1"/>
</dbReference>
<feature type="non-terminal residue" evidence="4">
    <location>
        <position position="1"/>
    </location>
</feature>
<dbReference type="AlphaFoldDB" id="A0A8S2UWS3"/>
<organism evidence="4 5">
    <name type="scientific">Didymodactylos carnosus</name>
    <dbReference type="NCBI Taxonomy" id="1234261"/>
    <lineage>
        <taxon>Eukaryota</taxon>
        <taxon>Metazoa</taxon>
        <taxon>Spiralia</taxon>
        <taxon>Gnathifera</taxon>
        <taxon>Rotifera</taxon>
        <taxon>Eurotatoria</taxon>
        <taxon>Bdelloidea</taxon>
        <taxon>Philodinida</taxon>
        <taxon>Philodinidae</taxon>
        <taxon>Didymodactylos</taxon>
    </lineage>
</organism>
<evidence type="ECO:0000259" key="2">
    <source>
        <dbReference type="PROSITE" id="PS51767"/>
    </source>
</evidence>
<evidence type="ECO:0000313" key="3">
    <source>
        <dbReference type="EMBL" id="CAF1571410.1"/>
    </source>
</evidence>
<comment type="caution">
    <text evidence="4">The sequence shown here is derived from an EMBL/GenBank/DDBJ whole genome shotgun (WGS) entry which is preliminary data.</text>
</comment>
<comment type="similarity">
    <text evidence="1">Belongs to the peptidase A1 family.</text>
</comment>
<reference evidence="4" key="1">
    <citation type="submission" date="2021-02" db="EMBL/GenBank/DDBJ databases">
        <authorList>
            <person name="Nowell W R."/>
        </authorList>
    </citation>
    <scope>NUCLEOTIDE SEQUENCE</scope>
</reference>
<gene>
    <name evidence="3" type="ORF">OVA965_LOCUS40383</name>
    <name evidence="4" type="ORF">TMI583_LOCUS41809</name>
</gene>
<dbReference type="GO" id="GO:0004190">
    <property type="term" value="F:aspartic-type endopeptidase activity"/>
    <property type="evidence" value="ECO:0007669"/>
    <property type="project" value="InterPro"/>
</dbReference>
<sequence>MYLKVIRSKLPMIAGATITQQFAEVTSGADIVDNKFDGAIDELFGYFSLFERADKKTVNGGELVLGGVDKSKFTGSIIWTPITVEYYWQFSLTKLLSGSDGCQAVADAGTSFIHGYTGFVNAIHNAIGVKYSPVVRAYVVPCSKVSALPSLTFTVSDRPLTLLASHYTFKYTSSKKVTYCASSLIEDDSSQGISGNIEEIL</sequence>
<dbReference type="Gene3D" id="2.40.70.10">
    <property type="entry name" value="Acid Proteases"/>
    <property type="match status" value="1"/>
</dbReference>
<dbReference type="Proteomes" id="UP000677228">
    <property type="component" value="Unassembled WGS sequence"/>
</dbReference>
<dbReference type="PROSITE" id="PS51767">
    <property type="entry name" value="PEPTIDASE_A1"/>
    <property type="match status" value="1"/>
</dbReference>
<dbReference type="InterPro" id="IPR021109">
    <property type="entry name" value="Peptidase_aspartic_dom_sf"/>
</dbReference>
<dbReference type="EMBL" id="CAJNOK010043871">
    <property type="protein sequence ID" value="CAF1571410.1"/>
    <property type="molecule type" value="Genomic_DNA"/>
</dbReference>
<evidence type="ECO:0000256" key="1">
    <source>
        <dbReference type="ARBA" id="ARBA00007447"/>
    </source>
</evidence>
<evidence type="ECO:0000313" key="4">
    <source>
        <dbReference type="EMBL" id="CAF4366168.1"/>
    </source>
</evidence>
<dbReference type="PRINTS" id="PR00792">
    <property type="entry name" value="PEPSIN"/>
</dbReference>
<dbReference type="InterPro" id="IPR033121">
    <property type="entry name" value="PEPTIDASE_A1"/>
</dbReference>
<dbReference type="SUPFAM" id="SSF50630">
    <property type="entry name" value="Acid proteases"/>
    <property type="match status" value="1"/>
</dbReference>
<protein>
    <recommendedName>
        <fullName evidence="2">Peptidase A1 domain-containing protein</fullName>
    </recommendedName>
</protein>
<dbReference type="PANTHER" id="PTHR47966">
    <property type="entry name" value="BETA-SITE APP-CLEAVING ENZYME, ISOFORM A-RELATED"/>
    <property type="match status" value="1"/>
</dbReference>
<proteinExistence type="inferred from homology"/>
<dbReference type="InterPro" id="IPR001461">
    <property type="entry name" value="Aspartic_peptidase_A1"/>
</dbReference>